<feature type="non-terminal residue" evidence="1">
    <location>
        <position position="272"/>
    </location>
</feature>
<dbReference type="EMBL" id="BART01028457">
    <property type="protein sequence ID" value="GAG90545.1"/>
    <property type="molecule type" value="Genomic_DNA"/>
</dbReference>
<comment type="caution">
    <text evidence="1">The sequence shown here is derived from an EMBL/GenBank/DDBJ whole genome shotgun (WGS) entry which is preliminary data.</text>
</comment>
<reference evidence="1" key="1">
    <citation type="journal article" date="2014" name="Front. Microbiol.">
        <title>High frequency of phylogenetically diverse reductive dehalogenase-homologous genes in deep subseafloor sedimentary metagenomes.</title>
        <authorList>
            <person name="Kawai M."/>
            <person name="Futagami T."/>
            <person name="Toyoda A."/>
            <person name="Takaki Y."/>
            <person name="Nishi S."/>
            <person name="Hori S."/>
            <person name="Arai W."/>
            <person name="Tsubouchi T."/>
            <person name="Morono Y."/>
            <person name="Uchiyama I."/>
            <person name="Ito T."/>
            <person name="Fujiyama A."/>
            <person name="Inagaki F."/>
            <person name="Takami H."/>
        </authorList>
    </citation>
    <scope>NUCLEOTIDE SEQUENCE</scope>
    <source>
        <strain evidence="1">Expedition CK06-06</strain>
    </source>
</reference>
<feature type="non-terminal residue" evidence="1">
    <location>
        <position position="1"/>
    </location>
</feature>
<evidence type="ECO:0000313" key="1">
    <source>
        <dbReference type="EMBL" id="GAG90545.1"/>
    </source>
</evidence>
<sequence>DLVAISKKIIQIENSMANLKIQQKQVFTAQLPLLSDYLKLKKLGMMVSLPQGAIEYGEFFKRRELIKETFGEDVEIETFSTWPDPIIEIEGGAVFDPSSIYFNKNVYENQLVIKQSSRVESLLVQSNLCPEDLNKIMTENAQEVLSQYSSEDFLPSSEEMDSIIQEIIDQVSFELSQEISNALTDTLSQELTAVIIAEAVGGTGAAAGISVDLGNQIGFIITQEMPNELDTLFTAEISIDLPEILSNLNISDSLTLADLLSDNLPSGNALQK</sequence>
<protein>
    <submittedName>
        <fullName evidence="1">Uncharacterized protein</fullName>
    </submittedName>
</protein>
<organism evidence="1">
    <name type="scientific">marine sediment metagenome</name>
    <dbReference type="NCBI Taxonomy" id="412755"/>
    <lineage>
        <taxon>unclassified sequences</taxon>
        <taxon>metagenomes</taxon>
        <taxon>ecological metagenomes</taxon>
    </lineage>
</organism>
<accession>X1B650</accession>
<gene>
    <name evidence="1" type="ORF">S01H4_50168</name>
</gene>
<proteinExistence type="predicted"/>
<name>X1B650_9ZZZZ</name>
<dbReference type="AlphaFoldDB" id="X1B650"/>